<dbReference type="OrthoDB" id="1735926at2759"/>
<accession>A0A074Z8F5</accession>
<evidence type="ECO:0000313" key="1">
    <source>
        <dbReference type="EMBL" id="KER23496.1"/>
    </source>
</evidence>
<dbReference type="EMBL" id="KL596847">
    <property type="protein sequence ID" value="KER23496.1"/>
    <property type="molecule type" value="Genomic_DNA"/>
</dbReference>
<dbReference type="RefSeq" id="XP_009172745.1">
    <property type="nucleotide sequence ID" value="XM_009174481.1"/>
</dbReference>
<name>A0A074Z8F5_OPIVI</name>
<sequence length="141" mass="15764">MEANSVTVQPSIDSCDDISEGISNGTYHLLRTTMRNSKRRHYDRRANLEPGIDDCKTLLGRMSHCAKQRSEEWKRARAVNGLEAEYKKPLLSELVVAISLDQGSKTGRASLGDLAISRPSCFLRVSWQLGTGRMLQLNNLT</sequence>
<dbReference type="GeneID" id="20322798"/>
<protein>
    <submittedName>
        <fullName evidence="1">Uncharacterized protein</fullName>
    </submittedName>
</protein>
<dbReference type="AlphaFoldDB" id="A0A074Z8F5"/>
<organism evidence="1 2">
    <name type="scientific">Opisthorchis viverrini</name>
    <name type="common">Southeast Asian liver fluke</name>
    <dbReference type="NCBI Taxonomy" id="6198"/>
    <lineage>
        <taxon>Eukaryota</taxon>
        <taxon>Metazoa</taxon>
        <taxon>Spiralia</taxon>
        <taxon>Lophotrochozoa</taxon>
        <taxon>Platyhelminthes</taxon>
        <taxon>Trematoda</taxon>
        <taxon>Digenea</taxon>
        <taxon>Opisthorchiida</taxon>
        <taxon>Opisthorchiata</taxon>
        <taxon>Opisthorchiidae</taxon>
        <taxon>Opisthorchis</taxon>
    </lineage>
</organism>
<reference evidence="1 2" key="1">
    <citation type="submission" date="2013-11" db="EMBL/GenBank/DDBJ databases">
        <title>Opisthorchis viverrini - life in the bile duct.</title>
        <authorList>
            <person name="Young N.D."/>
            <person name="Nagarajan N."/>
            <person name="Lin S.J."/>
            <person name="Korhonen P.K."/>
            <person name="Jex A.R."/>
            <person name="Hall R.S."/>
            <person name="Safavi-Hemami H."/>
            <person name="Kaewkong W."/>
            <person name="Bertrand D."/>
            <person name="Gao S."/>
            <person name="Seet Q."/>
            <person name="Wongkham S."/>
            <person name="Teh B.T."/>
            <person name="Wongkham C."/>
            <person name="Intapan P.M."/>
            <person name="Maleewong W."/>
            <person name="Yang X."/>
            <person name="Hu M."/>
            <person name="Wang Z."/>
            <person name="Hofmann A."/>
            <person name="Sternberg P.W."/>
            <person name="Tan P."/>
            <person name="Wang J."/>
            <person name="Gasser R.B."/>
        </authorList>
    </citation>
    <scope>NUCLEOTIDE SEQUENCE [LARGE SCALE GENOMIC DNA]</scope>
</reference>
<dbReference type="KEGG" id="ovi:T265_08619"/>
<evidence type="ECO:0000313" key="2">
    <source>
        <dbReference type="Proteomes" id="UP000054324"/>
    </source>
</evidence>
<dbReference type="Proteomes" id="UP000054324">
    <property type="component" value="Unassembled WGS sequence"/>
</dbReference>
<dbReference type="CTD" id="20322798"/>
<proteinExistence type="predicted"/>
<gene>
    <name evidence="1" type="ORF">T265_08619</name>
</gene>
<keyword evidence="2" id="KW-1185">Reference proteome</keyword>